<name>A0A8H4XDV1_9HYPO</name>
<reference evidence="1" key="1">
    <citation type="journal article" date="2020" name="BMC Genomics">
        <title>Correction to: Identification and distribution of gene clusters required for synthesis of sphingolipid metabolism inhibitors in diverse species of the filamentous fungus Fusarium.</title>
        <authorList>
            <person name="Kim H.S."/>
            <person name="Lohmar J.M."/>
            <person name="Busman M."/>
            <person name="Brown D.W."/>
            <person name="Naumann T.A."/>
            <person name="Divon H.H."/>
            <person name="Lysoe E."/>
            <person name="Uhlig S."/>
            <person name="Proctor R.H."/>
        </authorList>
    </citation>
    <scope>NUCLEOTIDE SEQUENCE</scope>
    <source>
        <strain evidence="1">NRRL 22465</strain>
    </source>
</reference>
<protein>
    <recommendedName>
        <fullName evidence="3">Triacylglycerol lipase</fullName>
    </recommendedName>
</protein>
<accession>A0A8H4XDV1</accession>
<feature type="non-terminal residue" evidence="1">
    <location>
        <position position="166"/>
    </location>
</feature>
<dbReference type="EMBL" id="JABEYC010001017">
    <property type="protein sequence ID" value="KAF4970519.1"/>
    <property type="molecule type" value="Genomic_DNA"/>
</dbReference>
<comment type="caution">
    <text evidence="1">The sequence shown here is derived from an EMBL/GenBank/DDBJ whole genome shotgun (WGS) entry which is preliminary data.</text>
</comment>
<dbReference type="Proteomes" id="UP000635477">
    <property type="component" value="Unassembled WGS sequence"/>
</dbReference>
<dbReference type="InterPro" id="IPR029058">
    <property type="entry name" value="AB_hydrolase_fold"/>
</dbReference>
<dbReference type="AlphaFoldDB" id="A0A8H4XDV1"/>
<evidence type="ECO:0008006" key="3">
    <source>
        <dbReference type="Google" id="ProtNLM"/>
    </source>
</evidence>
<reference evidence="1" key="2">
    <citation type="submission" date="2020-05" db="EMBL/GenBank/DDBJ databases">
        <authorList>
            <person name="Kim H.-S."/>
            <person name="Proctor R.H."/>
            <person name="Brown D.W."/>
        </authorList>
    </citation>
    <scope>NUCLEOTIDE SEQUENCE</scope>
    <source>
        <strain evidence="1">NRRL 22465</strain>
    </source>
</reference>
<sequence length="166" mass="18239">MTSPPHATLQQQRRFGKDSQIGILPTTSMGRSTLWRRVPALAPTRPPCRAQWLAAPRRGFSSGLYLRRDEDPRIKALGREISDDYATIREKYETPKYPVVLAHGLFGFAELRLASYLPAVQYWHGIRDALTAQGATVLTPAVPPSSSIADRAAALRAALEAHAPAP</sequence>
<evidence type="ECO:0000313" key="2">
    <source>
        <dbReference type="Proteomes" id="UP000635477"/>
    </source>
</evidence>
<dbReference type="Gene3D" id="3.40.50.1820">
    <property type="entry name" value="alpha/beta hydrolase"/>
    <property type="match status" value="1"/>
</dbReference>
<dbReference type="SUPFAM" id="SSF53474">
    <property type="entry name" value="alpha/beta-Hydrolases"/>
    <property type="match status" value="1"/>
</dbReference>
<evidence type="ECO:0000313" key="1">
    <source>
        <dbReference type="EMBL" id="KAF4970519.1"/>
    </source>
</evidence>
<keyword evidence="2" id="KW-1185">Reference proteome</keyword>
<organism evidence="1 2">
    <name type="scientific">Fusarium zealandicum</name>
    <dbReference type="NCBI Taxonomy" id="1053134"/>
    <lineage>
        <taxon>Eukaryota</taxon>
        <taxon>Fungi</taxon>
        <taxon>Dikarya</taxon>
        <taxon>Ascomycota</taxon>
        <taxon>Pezizomycotina</taxon>
        <taxon>Sordariomycetes</taxon>
        <taxon>Hypocreomycetidae</taxon>
        <taxon>Hypocreales</taxon>
        <taxon>Nectriaceae</taxon>
        <taxon>Fusarium</taxon>
        <taxon>Fusarium staphyleae species complex</taxon>
    </lineage>
</organism>
<gene>
    <name evidence="1" type="ORF">FZEAL_10022</name>
</gene>
<proteinExistence type="predicted"/>
<dbReference type="OrthoDB" id="5592486at2759"/>